<dbReference type="AlphaFoldDB" id="A0A2A3MDA2"/>
<protein>
    <submittedName>
        <fullName evidence="2">Uncharacterized protein</fullName>
    </submittedName>
</protein>
<comment type="caution">
    <text evidence="2">The sequence shown here is derived from an EMBL/GenBank/DDBJ whole genome shotgun (WGS) entry which is preliminary data.</text>
</comment>
<accession>A0A2A3MDA2</accession>
<sequence length="110" mass="12041">MKVSNRPSFTVLAALVSAAVLIGSSVGVAHAEDGAERLIKLRSKAAEIRASLYEVPTNTYLAEDGSERFKEMLRGRTQSEFSATHIARDYLAEDGSERLRKLSQSAERKA</sequence>
<keyword evidence="1" id="KW-0732">Signal</keyword>
<evidence type="ECO:0000256" key="1">
    <source>
        <dbReference type="SAM" id="SignalP"/>
    </source>
</evidence>
<dbReference type="RefSeq" id="WP_096006307.1">
    <property type="nucleotide sequence ID" value="NZ_NTMR01000030.1"/>
</dbReference>
<dbReference type="EMBL" id="NTMR01000030">
    <property type="protein sequence ID" value="PBK02707.1"/>
    <property type="molecule type" value="Genomic_DNA"/>
</dbReference>
<name>A0A2A3MDA2_9PSED</name>
<keyword evidence="3" id="KW-1185">Reference proteome</keyword>
<evidence type="ECO:0000313" key="2">
    <source>
        <dbReference type="EMBL" id="PBK02707.1"/>
    </source>
</evidence>
<feature type="chain" id="PRO_5013376907" evidence="1">
    <location>
        <begin position="32"/>
        <end position="110"/>
    </location>
</feature>
<organism evidence="2 3">
    <name type="scientific">Pseudomonas abyssi</name>
    <dbReference type="NCBI Taxonomy" id="170540"/>
    <lineage>
        <taxon>Bacteria</taxon>
        <taxon>Pseudomonadati</taxon>
        <taxon>Pseudomonadota</taxon>
        <taxon>Gammaproteobacteria</taxon>
        <taxon>Pseudomonadales</taxon>
        <taxon>Pseudomonadaceae</taxon>
        <taxon>Pseudomonas</taxon>
    </lineage>
</organism>
<reference evidence="2 3" key="1">
    <citation type="submission" date="2017-09" db="EMBL/GenBank/DDBJ databases">
        <title>Pseudomonas abyssi sp. nov. isolated from Abyssopelagic Water.</title>
        <authorList>
            <person name="Wei Y."/>
        </authorList>
    </citation>
    <scope>NUCLEOTIDE SEQUENCE [LARGE SCALE GENOMIC DNA]</scope>
    <source>
        <strain evidence="2 3">MT5</strain>
    </source>
</reference>
<evidence type="ECO:0000313" key="3">
    <source>
        <dbReference type="Proteomes" id="UP000242313"/>
    </source>
</evidence>
<feature type="signal peptide" evidence="1">
    <location>
        <begin position="1"/>
        <end position="31"/>
    </location>
</feature>
<proteinExistence type="predicted"/>
<dbReference type="Proteomes" id="UP000242313">
    <property type="component" value="Unassembled WGS sequence"/>
</dbReference>
<gene>
    <name evidence="2" type="ORF">CNQ84_18690</name>
</gene>